<dbReference type="Proteomes" id="UP000019276">
    <property type="component" value="Unassembled WGS sequence"/>
</dbReference>
<dbReference type="Gene3D" id="1.20.1250.20">
    <property type="entry name" value="MFS general substrate transporter like domains"/>
    <property type="match status" value="1"/>
</dbReference>
<feature type="transmembrane region" description="Helical" evidence="8">
    <location>
        <begin position="487"/>
        <end position="506"/>
    </location>
</feature>
<dbReference type="AlphaFoldDB" id="W7QCT7"/>
<evidence type="ECO:0000256" key="5">
    <source>
        <dbReference type="ARBA" id="ARBA00022989"/>
    </source>
</evidence>
<dbReference type="PRINTS" id="PR00171">
    <property type="entry name" value="SUGRTRNSPORT"/>
</dbReference>
<dbReference type="SUPFAM" id="SSF103473">
    <property type="entry name" value="MFS general substrate transporter"/>
    <property type="match status" value="1"/>
</dbReference>
<evidence type="ECO:0000313" key="10">
    <source>
        <dbReference type="EMBL" id="EWH10709.1"/>
    </source>
</evidence>
<gene>
    <name evidence="10" type="ORF">DS2_06651</name>
</gene>
<dbReference type="eggNOG" id="COG2814">
    <property type="taxonomic scope" value="Bacteria"/>
</dbReference>
<dbReference type="EMBL" id="ARZY01000009">
    <property type="protein sequence ID" value="EWH10709.1"/>
    <property type="molecule type" value="Genomic_DNA"/>
</dbReference>
<evidence type="ECO:0000256" key="4">
    <source>
        <dbReference type="ARBA" id="ARBA00022692"/>
    </source>
</evidence>
<keyword evidence="5 8" id="KW-1133">Transmembrane helix</keyword>
<keyword evidence="6 8" id="KW-0472">Membrane</keyword>
<keyword evidence="3 7" id="KW-0813">Transport</keyword>
<dbReference type="Pfam" id="PF00083">
    <property type="entry name" value="Sugar_tr"/>
    <property type="match status" value="2"/>
</dbReference>
<feature type="transmembrane region" description="Helical" evidence="8">
    <location>
        <begin position="298"/>
        <end position="321"/>
    </location>
</feature>
<feature type="transmembrane region" description="Helical" evidence="8">
    <location>
        <begin position="9"/>
        <end position="30"/>
    </location>
</feature>
<proteinExistence type="inferred from homology"/>
<dbReference type="NCBIfam" id="TIGR00879">
    <property type="entry name" value="SP"/>
    <property type="match status" value="1"/>
</dbReference>
<evidence type="ECO:0000256" key="3">
    <source>
        <dbReference type="ARBA" id="ARBA00022448"/>
    </source>
</evidence>
<dbReference type="PROSITE" id="PS00216">
    <property type="entry name" value="SUGAR_TRANSPORT_1"/>
    <property type="match status" value="1"/>
</dbReference>
<evidence type="ECO:0000256" key="7">
    <source>
        <dbReference type="RuleBase" id="RU003346"/>
    </source>
</evidence>
<reference evidence="10 11" key="1">
    <citation type="journal article" date="2014" name="Genome Announc.">
        <title>Draft Genome Sequence of the Agar-Degrading Bacterium Catenovulum sp. Strain DS-2, Isolated from Intestines of Haliotis diversicolor.</title>
        <authorList>
            <person name="Shan D."/>
            <person name="Li X."/>
            <person name="Gu Z."/>
            <person name="Wei G."/>
            <person name="Gao Z."/>
            <person name="Shao Z."/>
        </authorList>
    </citation>
    <scope>NUCLEOTIDE SEQUENCE [LARGE SCALE GENOMIC DNA]</scope>
    <source>
        <strain evidence="10 11">DS-2</strain>
    </source>
</reference>
<dbReference type="PATRIC" id="fig|1328313.3.peg.1364"/>
<sequence length="526" mass="58256">MKYRLNPSIVYSIFVAFGGFIFGVDTALISGTLDFIVDDFSLDELALGNLVSAPALGVLLALVLTGWFCDKYGRKTTLLVIALMYFISAVCSAFAQSYTQLFFARMLGGMAFTSLSLASMYIGEIAPAKQRGRLVSLNQILIVTGVVFAQLFNYLVLTSGSAISWLPDSFVVKSNEWRWMLGFEIVPAFIWLVLISFIPESPRWLIAKDKLAEAKRVLAKIHPDEDVDAELNKLKLSIQTEIRQPSLWTRLLTLTAKKYRLIMLIGITFACVQPLTGINPILYFAPMIFAQTGVSAEAAYAHTVLIGLVGFFTTLWTVLYIERYGRRFLVNLGLLMSVAGLLVCSWAFSQATYLMTTESLVELQQSFAVLQDIDVSTMVGVVYTSEAHFVGEFERLTGQTLSKPVLKAIIGAAITVDLWLVLFGILTVVGAFHISIGPVMWVVFSDIVPTQYRAIMIPLFAFVTSIVSYLMQTFFPWMLASWGADGVFASYAAASAVGFVLLYKLLPETTGKAIEDIELMLTRRNH</sequence>
<name>W7QCT7_9ALTE</name>
<keyword evidence="4 8" id="KW-0812">Transmembrane</keyword>
<dbReference type="InterPro" id="IPR020846">
    <property type="entry name" value="MFS_dom"/>
</dbReference>
<dbReference type="RefSeq" id="WP_035013919.1">
    <property type="nucleotide sequence ID" value="NZ_ARZY01000009.1"/>
</dbReference>
<dbReference type="PANTHER" id="PTHR48020:SF12">
    <property type="entry name" value="PROTON MYO-INOSITOL COTRANSPORTER"/>
    <property type="match status" value="1"/>
</dbReference>
<feature type="domain" description="Major facilitator superfamily (MFS) profile" evidence="9">
    <location>
        <begin position="11"/>
        <end position="510"/>
    </location>
</feature>
<organism evidence="10 11">
    <name type="scientific">Catenovulum agarivorans DS-2</name>
    <dbReference type="NCBI Taxonomy" id="1328313"/>
    <lineage>
        <taxon>Bacteria</taxon>
        <taxon>Pseudomonadati</taxon>
        <taxon>Pseudomonadota</taxon>
        <taxon>Gammaproteobacteria</taxon>
        <taxon>Alteromonadales</taxon>
        <taxon>Alteromonadaceae</taxon>
        <taxon>Catenovulum</taxon>
    </lineage>
</organism>
<feature type="transmembrane region" description="Helical" evidence="8">
    <location>
        <begin position="134"/>
        <end position="157"/>
    </location>
</feature>
<dbReference type="InterPro" id="IPR036259">
    <property type="entry name" value="MFS_trans_sf"/>
</dbReference>
<evidence type="ECO:0000256" key="1">
    <source>
        <dbReference type="ARBA" id="ARBA00004141"/>
    </source>
</evidence>
<feature type="transmembrane region" description="Helical" evidence="8">
    <location>
        <begin position="50"/>
        <end position="69"/>
    </location>
</feature>
<evidence type="ECO:0000259" key="9">
    <source>
        <dbReference type="PROSITE" id="PS50850"/>
    </source>
</evidence>
<feature type="transmembrane region" description="Helical" evidence="8">
    <location>
        <begin position="455"/>
        <end position="475"/>
    </location>
</feature>
<feature type="transmembrane region" description="Helical" evidence="8">
    <location>
        <begin position="418"/>
        <end position="443"/>
    </location>
</feature>
<dbReference type="PANTHER" id="PTHR48020">
    <property type="entry name" value="PROTON MYO-INOSITOL COTRANSPORTER"/>
    <property type="match status" value="1"/>
</dbReference>
<dbReference type="InterPro" id="IPR003663">
    <property type="entry name" value="Sugar/inositol_transpt"/>
</dbReference>
<dbReference type="PROSITE" id="PS50850">
    <property type="entry name" value="MFS"/>
    <property type="match status" value="1"/>
</dbReference>
<dbReference type="InterPro" id="IPR050814">
    <property type="entry name" value="Myo-inositol_Transporter"/>
</dbReference>
<dbReference type="GO" id="GO:0022857">
    <property type="term" value="F:transmembrane transporter activity"/>
    <property type="evidence" value="ECO:0007669"/>
    <property type="project" value="InterPro"/>
</dbReference>
<comment type="similarity">
    <text evidence="2 7">Belongs to the major facilitator superfamily. Sugar transporter (TC 2.A.1.1) family.</text>
</comment>
<feature type="transmembrane region" description="Helical" evidence="8">
    <location>
        <begin position="328"/>
        <end position="348"/>
    </location>
</feature>
<protein>
    <submittedName>
        <fullName evidence="10">Glutamate synthase, NADH/NADPH, small subunit 2</fullName>
    </submittedName>
</protein>
<evidence type="ECO:0000256" key="2">
    <source>
        <dbReference type="ARBA" id="ARBA00010992"/>
    </source>
</evidence>
<keyword evidence="11" id="KW-1185">Reference proteome</keyword>
<feature type="transmembrane region" description="Helical" evidence="8">
    <location>
        <begin position="76"/>
        <end position="95"/>
    </location>
</feature>
<evidence type="ECO:0000256" key="8">
    <source>
        <dbReference type="SAM" id="Phobius"/>
    </source>
</evidence>
<feature type="transmembrane region" description="Helical" evidence="8">
    <location>
        <begin position="177"/>
        <end position="198"/>
    </location>
</feature>
<dbReference type="InterPro" id="IPR005828">
    <property type="entry name" value="MFS_sugar_transport-like"/>
</dbReference>
<feature type="transmembrane region" description="Helical" evidence="8">
    <location>
        <begin position="101"/>
        <end position="122"/>
    </location>
</feature>
<dbReference type="OrthoDB" id="5368493at2"/>
<dbReference type="InterPro" id="IPR005829">
    <property type="entry name" value="Sugar_transporter_CS"/>
</dbReference>
<comment type="caution">
    <text evidence="10">The sequence shown here is derived from an EMBL/GenBank/DDBJ whole genome shotgun (WGS) entry which is preliminary data.</text>
</comment>
<dbReference type="STRING" id="1328313.DS2_06651"/>
<comment type="subcellular location">
    <subcellularLocation>
        <location evidence="1">Membrane</location>
        <topology evidence="1">Multi-pass membrane protein</topology>
    </subcellularLocation>
</comment>
<feature type="transmembrane region" description="Helical" evidence="8">
    <location>
        <begin position="261"/>
        <end position="286"/>
    </location>
</feature>
<accession>W7QCT7</accession>
<evidence type="ECO:0000313" key="11">
    <source>
        <dbReference type="Proteomes" id="UP000019276"/>
    </source>
</evidence>
<evidence type="ECO:0000256" key="6">
    <source>
        <dbReference type="ARBA" id="ARBA00023136"/>
    </source>
</evidence>
<dbReference type="GO" id="GO:0016020">
    <property type="term" value="C:membrane"/>
    <property type="evidence" value="ECO:0007669"/>
    <property type="project" value="UniProtKB-SubCell"/>
</dbReference>